<proteinExistence type="predicted"/>
<sequence length="202" mass="21377">VWQQALLSLLVSICIIFSKESPQCELYPGASCGHLDVTVLLSEVERLCFQMSASPHALPPGSLALTSSHCETAPCEPVHGPMCGHCDQGLSQPSRPSVTGSSSPEYNSALLPETLGAIPNSSSDGKFNDFACPGAQQHGLAVITRQLRCYQALGSSAVLVVVVPFLESACGAQIYGLWLVSALLIMLLSGIRVVGVDFSIYW</sequence>
<keyword evidence="1" id="KW-1133">Transmembrane helix</keyword>
<dbReference type="EMBL" id="MKHE01000014">
    <property type="protein sequence ID" value="OWK08672.1"/>
    <property type="molecule type" value="Genomic_DNA"/>
</dbReference>
<protein>
    <submittedName>
        <fullName evidence="3">Uncharacterized protein</fullName>
    </submittedName>
</protein>
<keyword evidence="1" id="KW-0812">Transmembrane</keyword>
<feature type="non-terminal residue" evidence="3">
    <location>
        <position position="202"/>
    </location>
</feature>
<keyword evidence="1" id="KW-0472">Membrane</keyword>
<feature type="non-terminal residue" evidence="3">
    <location>
        <position position="1"/>
    </location>
</feature>
<gene>
    <name evidence="3" type="ORF">Celaphus_00010824</name>
</gene>
<feature type="transmembrane region" description="Helical" evidence="1">
    <location>
        <begin position="175"/>
        <end position="195"/>
    </location>
</feature>
<organism evidence="3 4">
    <name type="scientific">Cervus elaphus hippelaphus</name>
    <name type="common">European red deer</name>
    <dbReference type="NCBI Taxonomy" id="46360"/>
    <lineage>
        <taxon>Eukaryota</taxon>
        <taxon>Metazoa</taxon>
        <taxon>Chordata</taxon>
        <taxon>Craniata</taxon>
        <taxon>Vertebrata</taxon>
        <taxon>Euteleostomi</taxon>
        <taxon>Mammalia</taxon>
        <taxon>Eutheria</taxon>
        <taxon>Laurasiatheria</taxon>
        <taxon>Artiodactyla</taxon>
        <taxon>Ruminantia</taxon>
        <taxon>Pecora</taxon>
        <taxon>Cervidae</taxon>
        <taxon>Cervinae</taxon>
        <taxon>Cervus</taxon>
    </lineage>
</organism>
<dbReference type="Proteomes" id="UP000242450">
    <property type="component" value="Chromosome 14"/>
</dbReference>
<accession>A0A212CRU9</accession>
<feature type="signal peptide" evidence="2">
    <location>
        <begin position="1"/>
        <end position="18"/>
    </location>
</feature>
<comment type="caution">
    <text evidence="3">The sequence shown here is derived from an EMBL/GenBank/DDBJ whole genome shotgun (WGS) entry which is preliminary data.</text>
</comment>
<keyword evidence="4" id="KW-1185">Reference proteome</keyword>
<evidence type="ECO:0000256" key="2">
    <source>
        <dbReference type="SAM" id="SignalP"/>
    </source>
</evidence>
<dbReference type="AlphaFoldDB" id="A0A212CRU9"/>
<evidence type="ECO:0000313" key="3">
    <source>
        <dbReference type="EMBL" id="OWK08672.1"/>
    </source>
</evidence>
<dbReference type="OrthoDB" id="5547497at2759"/>
<reference evidence="3 4" key="1">
    <citation type="journal article" date="2018" name="Mol. Genet. Genomics">
        <title>The red deer Cervus elaphus genome CerEla1.0: sequencing, annotating, genes, and chromosomes.</title>
        <authorList>
            <person name="Bana N.A."/>
            <person name="Nyiri A."/>
            <person name="Nagy J."/>
            <person name="Frank K."/>
            <person name="Nagy T."/>
            <person name="Steger V."/>
            <person name="Schiller M."/>
            <person name="Lakatos P."/>
            <person name="Sugar L."/>
            <person name="Horn P."/>
            <person name="Barta E."/>
            <person name="Orosz L."/>
        </authorList>
    </citation>
    <scope>NUCLEOTIDE SEQUENCE [LARGE SCALE GENOMIC DNA]</scope>
    <source>
        <strain evidence="3">Hungarian</strain>
    </source>
</reference>
<name>A0A212CRU9_CEREH</name>
<feature type="chain" id="PRO_5012148770" evidence="2">
    <location>
        <begin position="19"/>
        <end position="202"/>
    </location>
</feature>
<evidence type="ECO:0000256" key="1">
    <source>
        <dbReference type="SAM" id="Phobius"/>
    </source>
</evidence>
<evidence type="ECO:0000313" key="4">
    <source>
        <dbReference type="Proteomes" id="UP000242450"/>
    </source>
</evidence>
<keyword evidence="2" id="KW-0732">Signal</keyword>